<sequence length="159" mass="18094">MKWEDFVRTLNVVIGLSIAHLFQTFLQLDHEGWMYITIIVILAPADDVEKAFKKARHRAIGTSIGGLVSLVGYFILYKLHSVQFYYIVICTGFVLGIYNASKKYPYAATLTSMTIFMANYERAQVLEVAVWRLGNVLLGCLIAYGISFFSMKYFKHSKA</sequence>
<evidence type="ECO:0000256" key="1">
    <source>
        <dbReference type="ARBA" id="ARBA00004651"/>
    </source>
</evidence>
<evidence type="ECO:0000256" key="5">
    <source>
        <dbReference type="ARBA" id="ARBA00023136"/>
    </source>
</evidence>
<feature type="transmembrane region" description="Helical" evidence="7">
    <location>
        <begin position="129"/>
        <end position="149"/>
    </location>
</feature>
<dbReference type="PANTHER" id="PTHR30509:SF9">
    <property type="entry name" value="MULTIDRUG RESISTANCE PROTEIN MDTO"/>
    <property type="match status" value="1"/>
</dbReference>
<evidence type="ECO:0000313" key="9">
    <source>
        <dbReference type="EMBL" id="PWJ43714.1"/>
    </source>
</evidence>
<keyword evidence="5 7" id="KW-0472">Membrane</keyword>
<dbReference type="EMBL" id="QGDO01000001">
    <property type="protein sequence ID" value="PWJ43714.1"/>
    <property type="molecule type" value="Genomic_DNA"/>
</dbReference>
<comment type="similarity">
    <text evidence="6">Belongs to the YccS/YhfK family.</text>
</comment>
<accession>A0A315ZG40</accession>
<feature type="transmembrane region" description="Helical" evidence="7">
    <location>
        <begin position="83"/>
        <end position="99"/>
    </location>
</feature>
<organism evidence="9 10">
    <name type="scientific">Sediminitomix flava</name>
    <dbReference type="NCBI Taxonomy" id="379075"/>
    <lineage>
        <taxon>Bacteria</taxon>
        <taxon>Pseudomonadati</taxon>
        <taxon>Bacteroidota</taxon>
        <taxon>Cytophagia</taxon>
        <taxon>Cytophagales</taxon>
        <taxon>Flammeovirgaceae</taxon>
        <taxon>Sediminitomix</taxon>
    </lineage>
</organism>
<gene>
    <name evidence="9" type="ORF">BC781_10160</name>
</gene>
<evidence type="ECO:0000256" key="2">
    <source>
        <dbReference type="ARBA" id="ARBA00022475"/>
    </source>
</evidence>
<dbReference type="RefSeq" id="WP_109615255.1">
    <property type="nucleotide sequence ID" value="NZ_QGDO01000001.1"/>
</dbReference>
<evidence type="ECO:0000256" key="6">
    <source>
        <dbReference type="ARBA" id="ARBA00043993"/>
    </source>
</evidence>
<keyword evidence="10" id="KW-1185">Reference proteome</keyword>
<proteinExistence type="inferred from homology"/>
<protein>
    <submittedName>
        <fullName evidence="9">Fusaric acid resistance family protein</fullName>
    </submittedName>
</protein>
<keyword evidence="3 7" id="KW-0812">Transmembrane</keyword>
<evidence type="ECO:0000313" key="10">
    <source>
        <dbReference type="Proteomes" id="UP000245535"/>
    </source>
</evidence>
<comment type="subcellular location">
    <subcellularLocation>
        <location evidence="1">Cell membrane</location>
        <topology evidence="1">Multi-pass membrane protein</topology>
    </subcellularLocation>
</comment>
<keyword evidence="4 7" id="KW-1133">Transmembrane helix</keyword>
<dbReference type="AlphaFoldDB" id="A0A315ZG40"/>
<evidence type="ECO:0000256" key="3">
    <source>
        <dbReference type="ARBA" id="ARBA00022692"/>
    </source>
</evidence>
<evidence type="ECO:0000256" key="7">
    <source>
        <dbReference type="SAM" id="Phobius"/>
    </source>
</evidence>
<dbReference type="InterPro" id="IPR049453">
    <property type="entry name" value="Memb_transporter_dom"/>
</dbReference>
<dbReference type="Pfam" id="PF13515">
    <property type="entry name" value="FUSC_2"/>
    <property type="match status" value="1"/>
</dbReference>
<name>A0A315ZG40_SEDFL</name>
<evidence type="ECO:0000256" key="4">
    <source>
        <dbReference type="ARBA" id="ARBA00022989"/>
    </source>
</evidence>
<keyword evidence="2" id="KW-1003">Cell membrane</keyword>
<dbReference type="GO" id="GO:0005886">
    <property type="term" value="C:plasma membrane"/>
    <property type="evidence" value="ECO:0007669"/>
    <property type="project" value="UniProtKB-SubCell"/>
</dbReference>
<comment type="caution">
    <text evidence="9">The sequence shown here is derived from an EMBL/GenBank/DDBJ whole genome shotgun (WGS) entry which is preliminary data.</text>
</comment>
<dbReference type="PANTHER" id="PTHR30509">
    <property type="entry name" value="P-HYDROXYBENZOIC ACID EFFLUX PUMP SUBUNIT-RELATED"/>
    <property type="match status" value="1"/>
</dbReference>
<feature type="domain" description="Integral membrane bound transporter" evidence="8">
    <location>
        <begin position="19"/>
        <end position="143"/>
    </location>
</feature>
<reference evidence="9 10" key="1">
    <citation type="submission" date="2018-03" db="EMBL/GenBank/DDBJ databases">
        <title>Genomic Encyclopedia of Archaeal and Bacterial Type Strains, Phase II (KMG-II): from individual species to whole genera.</title>
        <authorList>
            <person name="Goeker M."/>
        </authorList>
    </citation>
    <scope>NUCLEOTIDE SEQUENCE [LARGE SCALE GENOMIC DNA]</scope>
    <source>
        <strain evidence="9 10">DSM 28229</strain>
    </source>
</reference>
<dbReference type="OrthoDB" id="977186at2"/>
<dbReference type="Proteomes" id="UP000245535">
    <property type="component" value="Unassembled WGS sequence"/>
</dbReference>
<evidence type="ECO:0000259" key="8">
    <source>
        <dbReference type="Pfam" id="PF13515"/>
    </source>
</evidence>
<feature type="transmembrane region" description="Helical" evidence="7">
    <location>
        <begin position="60"/>
        <end position="77"/>
    </location>
</feature>